<feature type="domain" description="RGS" evidence="2">
    <location>
        <begin position="712"/>
        <end position="828"/>
    </location>
</feature>
<dbReference type="InterPro" id="IPR044926">
    <property type="entry name" value="RGS_subdomain_2"/>
</dbReference>
<feature type="region of interest" description="Disordered" evidence="1">
    <location>
        <begin position="860"/>
        <end position="880"/>
    </location>
</feature>
<dbReference type="PANTHER" id="PTHR10845">
    <property type="entry name" value="REGULATOR OF G PROTEIN SIGNALING"/>
    <property type="match status" value="1"/>
</dbReference>
<feature type="compositionally biased region" description="Polar residues" evidence="1">
    <location>
        <begin position="864"/>
        <end position="880"/>
    </location>
</feature>
<evidence type="ECO:0000256" key="1">
    <source>
        <dbReference type="SAM" id="MobiDB-lite"/>
    </source>
</evidence>
<dbReference type="EMBL" id="SPLM01000112">
    <property type="protein sequence ID" value="TMW58144.1"/>
    <property type="molecule type" value="Genomic_DNA"/>
</dbReference>
<dbReference type="AlphaFoldDB" id="A0A8K1C809"/>
<dbReference type="Gene3D" id="1.10.167.10">
    <property type="entry name" value="Regulator of G-protein Signalling 4, domain 2"/>
    <property type="match status" value="4"/>
</dbReference>
<feature type="region of interest" description="Disordered" evidence="1">
    <location>
        <begin position="138"/>
        <end position="158"/>
    </location>
</feature>
<protein>
    <recommendedName>
        <fullName evidence="2">RGS domain-containing protein</fullName>
    </recommendedName>
</protein>
<dbReference type="InterPro" id="IPR036305">
    <property type="entry name" value="RGS_sf"/>
</dbReference>
<dbReference type="Pfam" id="PF00615">
    <property type="entry name" value="RGS"/>
    <property type="match status" value="4"/>
</dbReference>
<sequence>MGVCLGKLCIDGNAVAHSNAQGSPVAAQIDGQTVSTPVNETTTKSKNLVVPHPQTPTSATTETKENGLSPAKSSRSIEDMPAKPRLQRSHTMSANNMSAKLKPMGSQKSGLNLTSPMPTVPARAETHVDDAAIGKAKTRHLSVRPPVQDAGSASKGLTLPRPKKVANVSLDVLIKDERARVGFFRYLALTAVDDTKKVETDPTVVSNEHVSLKRRASKMTQTRMTIDYREDCVLFWLEISDLLKIPSGGSFQLGLMEDLYDVYVTKNAPRLLPMVTAVERESLAQFLQDRNAERALLAYKMILLDVLEIVTASFDEYVRADGKLGYVYATKADSMRNVLARIAKVNVGPASNDRRVYLNEIINTPPVCRMFREFLQERNSVENLLFIIDALAFEDLVNTFESERDPSMESDETSRHDYCLRQAQKIFNKYIRYGSKAEICLGAAVKEKLLQEIVEYPIGAQVFNEAVLLCSAELVQSHLDMFHRSHAYIQFQLAKTESAAVASGNQRRRSALTTRRTSYTKEGSAGSDESAPAAPMVETPLNDILNSVGVNFFREFLREDGVENVLFFYKEVEQFQLLPHGQKHYIQSKARKIFDRFVRRGGKLEIDLPVDVRRDILFRLASPSEFTFVDALKYVVNQWEYKYLPKFREHRLYPEMQTALQAAPPSITSSAPTVETNTRRESVNPQAVVVPQPSTAPSAVASGDWVDVTRITLCEFLDLEFLRKFFRHFLEKEQCVNELHFYLEILNFQQLPTSDYLTRQAKKLYNRFCDPQSRECVTLRDELRLVLQQSLENARPAMFNKAHDEILTFFQSTLFPKFQQSETYRTVQMTHSQLRSAKHAAMGDDIDNEPNQRGPGRLGFFGDSNANKGDKNGTSPRKTSTTIGIRRRNSIGGVAPPPAELCEADITVTMILEHPETRPLFLFFSEEIFCTESIYFWLDCNEYKDIPHRNYLKLRAQKIYRKYISGRAKLQVNLDSTIIKEIIKHLDDPPRNLFVPAQRSITKMLERDTLPKFQKSKHFQPCLAILRNLAT</sequence>
<feature type="domain" description="RGS" evidence="2">
    <location>
        <begin position="546"/>
        <end position="657"/>
    </location>
</feature>
<reference evidence="3" key="1">
    <citation type="submission" date="2019-03" db="EMBL/GenBank/DDBJ databases">
        <title>Long read genome sequence of the mycoparasitic Pythium oligandrum ATCC 38472 isolated from sugarbeet rhizosphere.</title>
        <authorList>
            <person name="Gaulin E."/>
        </authorList>
    </citation>
    <scope>NUCLEOTIDE SEQUENCE</scope>
    <source>
        <strain evidence="3">ATCC 38472_TT</strain>
    </source>
</reference>
<feature type="region of interest" description="Disordered" evidence="1">
    <location>
        <begin position="49"/>
        <end position="90"/>
    </location>
</feature>
<dbReference type="InterPro" id="IPR016137">
    <property type="entry name" value="RGS"/>
</dbReference>
<feature type="domain" description="RGS" evidence="2">
    <location>
        <begin position="357"/>
        <end position="492"/>
    </location>
</feature>
<feature type="region of interest" description="Disordered" evidence="1">
    <location>
        <begin position="502"/>
        <end position="534"/>
    </location>
</feature>
<dbReference type="PROSITE" id="PS50132">
    <property type="entry name" value="RGS"/>
    <property type="match status" value="4"/>
</dbReference>
<evidence type="ECO:0000313" key="4">
    <source>
        <dbReference type="Proteomes" id="UP000794436"/>
    </source>
</evidence>
<dbReference type="SUPFAM" id="SSF48097">
    <property type="entry name" value="Regulator of G-protein signaling, RGS"/>
    <property type="match status" value="4"/>
</dbReference>
<gene>
    <name evidence="3" type="ORF">Poli38472_011732</name>
</gene>
<comment type="caution">
    <text evidence="3">The sequence shown here is derived from an EMBL/GenBank/DDBJ whole genome shotgun (WGS) entry which is preliminary data.</text>
</comment>
<proteinExistence type="predicted"/>
<dbReference type="CDD" id="cd07440">
    <property type="entry name" value="RGS"/>
    <property type="match status" value="3"/>
</dbReference>
<organism evidence="3 4">
    <name type="scientific">Pythium oligandrum</name>
    <name type="common">Mycoparasitic fungus</name>
    <dbReference type="NCBI Taxonomy" id="41045"/>
    <lineage>
        <taxon>Eukaryota</taxon>
        <taxon>Sar</taxon>
        <taxon>Stramenopiles</taxon>
        <taxon>Oomycota</taxon>
        <taxon>Peronosporomycetes</taxon>
        <taxon>Pythiales</taxon>
        <taxon>Pythiaceae</taxon>
        <taxon>Pythium</taxon>
    </lineage>
</organism>
<dbReference type="SMART" id="SM00315">
    <property type="entry name" value="RGS"/>
    <property type="match status" value="4"/>
</dbReference>
<dbReference type="Proteomes" id="UP000794436">
    <property type="component" value="Unassembled WGS sequence"/>
</dbReference>
<evidence type="ECO:0000259" key="2">
    <source>
        <dbReference type="PROSITE" id="PS50132"/>
    </source>
</evidence>
<keyword evidence="4" id="KW-1185">Reference proteome</keyword>
<name>A0A8K1C809_PYTOL</name>
<feature type="domain" description="RGS" evidence="2">
    <location>
        <begin position="907"/>
        <end position="1023"/>
    </location>
</feature>
<dbReference type="PANTHER" id="PTHR10845:SF192">
    <property type="entry name" value="DOUBLE HIT, ISOFORM B"/>
    <property type="match status" value="1"/>
</dbReference>
<evidence type="ECO:0000313" key="3">
    <source>
        <dbReference type="EMBL" id="TMW58144.1"/>
    </source>
</evidence>
<accession>A0A8K1C809</accession>
<dbReference type="OrthoDB" id="196547at2759"/>